<dbReference type="EMBL" id="MU393597">
    <property type="protein sequence ID" value="KAI4860163.1"/>
    <property type="molecule type" value="Genomic_DNA"/>
</dbReference>
<gene>
    <name evidence="1" type="ORF">F4820DRAFT_465964</name>
</gene>
<dbReference type="Proteomes" id="UP001497700">
    <property type="component" value="Unassembled WGS sequence"/>
</dbReference>
<name>A0ACB9YLY1_9PEZI</name>
<evidence type="ECO:0000313" key="2">
    <source>
        <dbReference type="Proteomes" id="UP001497700"/>
    </source>
</evidence>
<sequence>MLLPHRIPVPLPLGTRDNCPSCYKLLPRNDNGPPSNTIFIPLYSSSGGNAKRGKYQQTADAESLDTTTTRGRRARGGASASNTSVSETNRTSTTQVDRNTSIRSIMTLPAYRTKANENEQVLGREGERDGVDVVVEYPTAEDLENMRDEEMETLFQIRLARRRERAERDERLRQTSEARSRNDTIALSELAARRRAAHADTAVDDLRDAYGQIKEKRQRAVSSVSYHDLGVAQLNGTRVRANSHGSEGVGLLSDAASIALSIRSPSAQSHRRDRSASSVLSLDSDFPSPALPSGVSTPRPGSNHTRAGSSPEIIGEADLGDADMPPPDYEDVSLDDVRSGAATPMFNEPPPDYADPARGREERLSAHVGDMVERMAESGDLSTTDTVHDDTSMRRSSRGVGGAPQLPSLRIGRLPEIVIEPSTAHPDSQHPQH</sequence>
<protein>
    <submittedName>
        <fullName evidence="1">Uncharacterized protein</fullName>
    </submittedName>
</protein>
<keyword evidence="2" id="KW-1185">Reference proteome</keyword>
<evidence type="ECO:0000313" key="1">
    <source>
        <dbReference type="EMBL" id="KAI4860163.1"/>
    </source>
</evidence>
<organism evidence="1 2">
    <name type="scientific">Hypoxylon rubiginosum</name>
    <dbReference type="NCBI Taxonomy" id="110542"/>
    <lineage>
        <taxon>Eukaryota</taxon>
        <taxon>Fungi</taxon>
        <taxon>Dikarya</taxon>
        <taxon>Ascomycota</taxon>
        <taxon>Pezizomycotina</taxon>
        <taxon>Sordariomycetes</taxon>
        <taxon>Xylariomycetidae</taxon>
        <taxon>Xylariales</taxon>
        <taxon>Hypoxylaceae</taxon>
        <taxon>Hypoxylon</taxon>
    </lineage>
</organism>
<comment type="caution">
    <text evidence="1">The sequence shown here is derived from an EMBL/GenBank/DDBJ whole genome shotgun (WGS) entry which is preliminary data.</text>
</comment>
<accession>A0ACB9YLY1</accession>
<proteinExistence type="predicted"/>
<reference evidence="1 2" key="1">
    <citation type="journal article" date="2022" name="New Phytol.">
        <title>Ecological generalism drives hyperdiversity of secondary metabolite gene clusters in xylarialean endophytes.</title>
        <authorList>
            <person name="Franco M.E.E."/>
            <person name="Wisecaver J.H."/>
            <person name="Arnold A.E."/>
            <person name="Ju Y.M."/>
            <person name="Slot J.C."/>
            <person name="Ahrendt S."/>
            <person name="Moore L.P."/>
            <person name="Eastman K.E."/>
            <person name="Scott K."/>
            <person name="Konkel Z."/>
            <person name="Mondo S.J."/>
            <person name="Kuo A."/>
            <person name="Hayes R.D."/>
            <person name="Haridas S."/>
            <person name="Andreopoulos B."/>
            <person name="Riley R."/>
            <person name="LaButti K."/>
            <person name="Pangilinan J."/>
            <person name="Lipzen A."/>
            <person name="Amirebrahimi M."/>
            <person name="Yan J."/>
            <person name="Adam C."/>
            <person name="Keymanesh K."/>
            <person name="Ng V."/>
            <person name="Louie K."/>
            <person name="Northen T."/>
            <person name="Drula E."/>
            <person name="Henrissat B."/>
            <person name="Hsieh H.M."/>
            <person name="Youens-Clark K."/>
            <person name="Lutzoni F."/>
            <person name="Miadlikowska J."/>
            <person name="Eastwood D.C."/>
            <person name="Hamelin R.C."/>
            <person name="Grigoriev I.V."/>
            <person name="U'Ren J.M."/>
        </authorList>
    </citation>
    <scope>NUCLEOTIDE SEQUENCE [LARGE SCALE GENOMIC DNA]</scope>
    <source>
        <strain evidence="1 2">CBS 119005</strain>
    </source>
</reference>